<accession>A0A6N2RRP6</accession>
<sequence>MGKIITAVFEPGSTTANVYGLWQYDYGQTLRIQGLNLPSAVEIHFSLQETKGTSVSRVGVTKDGVTDVIIPDSMLENDGADKTYDMFAFIYLTDDTSGQTEYKIKLQVKSRPKPEVPGGGENPNIFHEAVQAVQKSADKAAESERQAEGWAHGRKDLPERAQDNARYYAGQAADTASKIPGRVEEAKEEIDRYVQGKEEQLKGETGNVYFAAFKVVNGRLKMYSDPEIDKVRFIRIGSRLLYRLNF</sequence>
<proteinExistence type="predicted"/>
<dbReference type="RefSeq" id="WP_156352841.1">
    <property type="nucleotide sequence ID" value="NZ_CACRST010000009.1"/>
</dbReference>
<organism evidence="1">
    <name type="scientific">Blautia glucerasea</name>
    <dbReference type="NCBI Taxonomy" id="536633"/>
    <lineage>
        <taxon>Bacteria</taxon>
        <taxon>Bacillati</taxon>
        <taxon>Bacillota</taxon>
        <taxon>Clostridia</taxon>
        <taxon>Lachnospirales</taxon>
        <taxon>Lachnospiraceae</taxon>
        <taxon>Blautia</taxon>
    </lineage>
</organism>
<reference evidence="1" key="1">
    <citation type="submission" date="2019-11" db="EMBL/GenBank/DDBJ databases">
        <authorList>
            <person name="Feng L."/>
        </authorList>
    </citation>
    <scope>NUCLEOTIDE SEQUENCE</scope>
    <source>
        <strain evidence="1">BgluceraseaLFYP119</strain>
    </source>
</reference>
<evidence type="ECO:0008006" key="2">
    <source>
        <dbReference type="Google" id="ProtNLM"/>
    </source>
</evidence>
<protein>
    <recommendedName>
        <fullName evidence="2">BppU N-terminal domain-containing protein</fullName>
    </recommendedName>
</protein>
<dbReference type="AlphaFoldDB" id="A0A6N2RRP6"/>
<name>A0A6N2RRP6_9FIRM</name>
<evidence type="ECO:0000313" key="1">
    <source>
        <dbReference type="EMBL" id="VYS82445.1"/>
    </source>
</evidence>
<dbReference type="EMBL" id="CACRST010000009">
    <property type="protein sequence ID" value="VYS82445.1"/>
    <property type="molecule type" value="Genomic_DNA"/>
</dbReference>
<gene>
    <name evidence="1" type="ORF">BGLFYP119_00732</name>
</gene>